<gene>
    <name evidence="3" type="ORF">DMAD_08610</name>
</gene>
<dbReference type="GO" id="GO:0005634">
    <property type="term" value="C:nucleus"/>
    <property type="evidence" value="ECO:0007669"/>
    <property type="project" value="TreeGrafter"/>
</dbReference>
<feature type="coiled-coil region" evidence="1">
    <location>
        <begin position="146"/>
        <end position="173"/>
    </location>
</feature>
<evidence type="ECO:0000256" key="2">
    <source>
        <dbReference type="SAM" id="MobiDB-lite"/>
    </source>
</evidence>
<feature type="compositionally biased region" description="Basic and acidic residues" evidence="2">
    <location>
        <begin position="253"/>
        <end position="311"/>
    </location>
</feature>
<feature type="region of interest" description="Disordered" evidence="2">
    <location>
        <begin position="196"/>
        <end position="390"/>
    </location>
</feature>
<organism evidence="3 4">
    <name type="scientific">Drosophila madeirensis</name>
    <name type="common">Fruit fly</name>
    <dbReference type="NCBI Taxonomy" id="30013"/>
    <lineage>
        <taxon>Eukaryota</taxon>
        <taxon>Metazoa</taxon>
        <taxon>Ecdysozoa</taxon>
        <taxon>Arthropoda</taxon>
        <taxon>Hexapoda</taxon>
        <taxon>Insecta</taxon>
        <taxon>Pterygota</taxon>
        <taxon>Neoptera</taxon>
        <taxon>Endopterygota</taxon>
        <taxon>Diptera</taxon>
        <taxon>Brachycera</taxon>
        <taxon>Muscomorpha</taxon>
        <taxon>Ephydroidea</taxon>
        <taxon>Drosophilidae</taxon>
        <taxon>Drosophila</taxon>
        <taxon>Sophophora</taxon>
    </lineage>
</organism>
<feature type="compositionally biased region" description="Basic and acidic residues" evidence="2">
    <location>
        <begin position="223"/>
        <end position="243"/>
    </location>
</feature>
<protein>
    <submittedName>
        <fullName evidence="3">Serum response factor-binding protein 1</fullName>
    </submittedName>
</protein>
<dbReference type="PANTHER" id="PTHR23325">
    <property type="entry name" value="SERUM RESPONSE FACTOR-BINDING"/>
    <property type="match status" value="1"/>
</dbReference>
<dbReference type="PANTHER" id="PTHR23325:SF1">
    <property type="entry name" value="SERUM RESPONSE FACTOR-BINDING PROTEIN 1"/>
    <property type="match status" value="1"/>
</dbReference>
<dbReference type="AlphaFoldDB" id="A0AAU9F7W8"/>
<feature type="compositionally biased region" description="Basic and acidic residues" evidence="2">
    <location>
        <begin position="355"/>
        <end position="379"/>
    </location>
</feature>
<reference evidence="3 4" key="1">
    <citation type="submission" date="2024-02" db="EMBL/GenBank/DDBJ databases">
        <title>A chromosome-level genome assembly of Drosophila madeirensis, a fruit fly species endemic to Madeira island.</title>
        <authorList>
            <person name="Tomihara K."/>
            <person name="Llopart A."/>
            <person name="Yamamoto D."/>
        </authorList>
    </citation>
    <scope>NUCLEOTIDE SEQUENCE [LARGE SCALE GENOMIC DNA]</scope>
    <source>
        <strain evidence="3 4">RF1</strain>
    </source>
</reference>
<dbReference type="GO" id="GO:0030686">
    <property type="term" value="C:90S preribosome"/>
    <property type="evidence" value="ECO:0007669"/>
    <property type="project" value="TreeGrafter"/>
</dbReference>
<dbReference type="InterPro" id="IPR037393">
    <property type="entry name" value="Bud22/SRFB1"/>
</dbReference>
<feature type="region of interest" description="Disordered" evidence="2">
    <location>
        <begin position="416"/>
        <end position="435"/>
    </location>
</feature>
<sequence length="463" mass="53355">MLDKLKFNNLVITNKKVIQQARAQTVSKLVQKLRKVKDVLAKHPDNEKHKERLRKSSECVAQLKALKSLDIMRQLLLQDGKNPNAVLTNGRSTPDEVVLAMLALNKLMKALVDTFRQTLGLDSDKDSKWREEILETSKRRVKLERTETKKKQRKELKEQKAQTRNRLEWLEKNKVGTVGGTDVTETDVLPATESAIEEVETAEEQKQKPKQEKPLRNPKVASVKKEEKSKLREEQKQKPKQEKPLCNPKVASVKKEDMSKLREKRQPQKEKLEIKPKPKPIEIKEKPRKREQEKEASIEKEVNDEKDRPTHVIDPFFITESGQPYLSSAVVHSEDNESENEQEPMPHPAKRTRNEHRPTYSREERRPEINSKKPTEDLHPSWIAKQQQKPVIGHFKGKKIKFGDDGQAAEIKLPAVEHHSAPASAHTATTTSMEGMHPSWIAKQKWKPKIAAFQGTKIKFDED</sequence>
<dbReference type="EMBL" id="AP029263">
    <property type="protein sequence ID" value="BFF89992.1"/>
    <property type="molecule type" value="Genomic_DNA"/>
</dbReference>
<evidence type="ECO:0000256" key="1">
    <source>
        <dbReference type="SAM" id="Coils"/>
    </source>
</evidence>
<evidence type="ECO:0000313" key="3">
    <source>
        <dbReference type="EMBL" id="BFF89992.1"/>
    </source>
</evidence>
<accession>A0AAU9F7W8</accession>
<proteinExistence type="predicted"/>
<keyword evidence="4" id="KW-1185">Reference proteome</keyword>
<dbReference type="GO" id="GO:0030490">
    <property type="term" value="P:maturation of SSU-rRNA"/>
    <property type="evidence" value="ECO:0007669"/>
    <property type="project" value="TreeGrafter"/>
</dbReference>
<feature type="compositionally biased region" description="Low complexity" evidence="2">
    <location>
        <begin position="421"/>
        <end position="432"/>
    </location>
</feature>
<name>A0AAU9F7W8_DROMD</name>
<evidence type="ECO:0000313" key="4">
    <source>
        <dbReference type="Proteomes" id="UP001500889"/>
    </source>
</evidence>
<keyword evidence="1" id="KW-0175">Coiled coil</keyword>
<dbReference type="Proteomes" id="UP001500889">
    <property type="component" value="Chromosome O"/>
</dbReference>
<feature type="compositionally biased region" description="Basic and acidic residues" evidence="2">
    <location>
        <begin position="203"/>
        <end position="215"/>
    </location>
</feature>